<dbReference type="STRING" id="29172.A0A0D8XSG1"/>
<evidence type="ECO:0000256" key="3">
    <source>
        <dbReference type="ARBA" id="ARBA00022989"/>
    </source>
</evidence>
<dbReference type="EMBL" id="KN716338">
    <property type="protein sequence ID" value="KJH46722.1"/>
    <property type="molecule type" value="Genomic_DNA"/>
</dbReference>
<dbReference type="InterPro" id="IPR045263">
    <property type="entry name" value="GLUT"/>
</dbReference>
<dbReference type="PANTHER" id="PTHR23503">
    <property type="entry name" value="SOLUTE CARRIER FAMILY 2"/>
    <property type="match status" value="1"/>
</dbReference>
<evidence type="ECO:0000256" key="5">
    <source>
        <dbReference type="SAM" id="Phobius"/>
    </source>
</evidence>
<dbReference type="GO" id="GO:0015149">
    <property type="term" value="F:hexose transmembrane transporter activity"/>
    <property type="evidence" value="ECO:0007669"/>
    <property type="project" value="TreeGrafter"/>
</dbReference>
<dbReference type="InterPro" id="IPR020846">
    <property type="entry name" value="MFS_dom"/>
</dbReference>
<feature type="transmembrane region" description="Helical" evidence="5">
    <location>
        <begin position="387"/>
        <end position="409"/>
    </location>
</feature>
<sequence>MDDTTVQINLIENTKSSHRYSSIPPIRLLCTAILVGLGGPFNFGYQLLITNPSQEAFLQFLNESHFKNRHEFLSREQLEDGWSFIVSIFFWGCTVGAFLIRSLSEKFGRKTALQISHAIQIIACSLTILSFYLTNAAVYAIARFILGFSITISLGIAPMFITECSPKECRGVTSLTTGILLQIALVIGTTLAMPQLLGTTETWWMLYALEMTTTLTVMLFMPFIHDSPGYLQSIGRDDESKKSVSYYHNIDGKALQVVLQQLDEDNNENQQIGLISLWKDPMARRGTLLGAVVAVSMTMSGIAAINAFSFEILLSTGLSAQKASFGNIIICTMNLLGILLSSLAIDRLGRRIILLSTYSLLAVINVIITSLMLGFEYAQVSSFGYPLLATICTFNLSFAAGPGPVSLFITSELVGQNARGAACTWVNVFMSFT</sequence>
<feature type="transmembrane region" description="Helical" evidence="5">
    <location>
        <begin position="352"/>
        <end position="375"/>
    </location>
</feature>
<gene>
    <name evidence="7" type="ORF">DICVIV_07211</name>
</gene>
<evidence type="ECO:0000313" key="8">
    <source>
        <dbReference type="Proteomes" id="UP000053766"/>
    </source>
</evidence>
<dbReference type="InterPro" id="IPR005828">
    <property type="entry name" value="MFS_sugar_transport-like"/>
</dbReference>
<organism evidence="7 8">
    <name type="scientific">Dictyocaulus viviparus</name>
    <name type="common">Bovine lungworm</name>
    <dbReference type="NCBI Taxonomy" id="29172"/>
    <lineage>
        <taxon>Eukaryota</taxon>
        <taxon>Metazoa</taxon>
        <taxon>Ecdysozoa</taxon>
        <taxon>Nematoda</taxon>
        <taxon>Chromadorea</taxon>
        <taxon>Rhabditida</taxon>
        <taxon>Rhabditina</taxon>
        <taxon>Rhabditomorpha</taxon>
        <taxon>Strongyloidea</taxon>
        <taxon>Metastrongylidae</taxon>
        <taxon>Dictyocaulus</taxon>
    </lineage>
</organism>
<name>A0A0D8XSG1_DICVI</name>
<feature type="transmembrane region" description="Helical" evidence="5">
    <location>
        <begin position="325"/>
        <end position="345"/>
    </location>
</feature>
<reference evidence="7 8" key="1">
    <citation type="submission" date="2013-11" db="EMBL/GenBank/DDBJ databases">
        <title>Draft genome of the bovine lungworm Dictyocaulus viviparus.</title>
        <authorList>
            <person name="Mitreva M."/>
        </authorList>
    </citation>
    <scope>NUCLEOTIDE SEQUENCE [LARGE SCALE GENOMIC DNA]</scope>
    <source>
        <strain evidence="7 8">HannoverDv2000</strain>
    </source>
</reference>
<evidence type="ECO:0000259" key="6">
    <source>
        <dbReference type="PROSITE" id="PS50850"/>
    </source>
</evidence>
<keyword evidence="8" id="KW-1185">Reference proteome</keyword>
<dbReference type="InterPro" id="IPR036259">
    <property type="entry name" value="MFS_trans_sf"/>
</dbReference>
<reference evidence="8" key="2">
    <citation type="journal article" date="2016" name="Sci. Rep.">
        <title>Dictyocaulus viviparus genome, variome and transcriptome elucidate lungworm biology and support future intervention.</title>
        <authorList>
            <person name="McNulty S.N."/>
            <person name="Strube C."/>
            <person name="Rosa B.A."/>
            <person name="Martin J.C."/>
            <person name="Tyagi R."/>
            <person name="Choi Y.J."/>
            <person name="Wang Q."/>
            <person name="Hallsworth Pepin K."/>
            <person name="Zhang X."/>
            <person name="Ozersky P."/>
            <person name="Wilson R.K."/>
            <person name="Sternberg P.W."/>
            <person name="Gasser R.B."/>
            <person name="Mitreva M."/>
        </authorList>
    </citation>
    <scope>NUCLEOTIDE SEQUENCE [LARGE SCALE GENOMIC DNA]</scope>
    <source>
        <strain evidence="8">HannoverDv2000</strain>
    </source>
</reference>
<comment type="subcellular location">
    <subcellularLocation>
        <location evidence="1">Membrane</location>
        <topology evidence="1">Multi-pass membrane protein</topology>
    </subcellularLocation>
</comment>
<feature type="transmembrane region" description="Helical" evidence="5">
    <location>
        <begin position="139"/>
        <end position="160"/>
    </location>
</feature>
<feature type="transmembrane region" description="Helical" evidence="5">
    <location>
        <begin position="286"/>
        <end position="305"/>
    </location>
</feature>
<dbReference type="Pfam" id="PF00083">
    <property type="entry name" value="Sugar_tr"/>
    <property type="match status" value="1"/>
</dbReference>
<proteinExistence type="predicted"/>
<dbReference type="GO" id="GO:0016020">
    <property type="term" value="C:membrane"/>
    <property type="evidence" value="ECO:0007669"/>
    <property type="project" value="UniProtKB-SubCell"/>
</dbReference>
<feature type="transmembrane region" description="Helical" evidence="5">
    <location>
        <begin position="204"/>
        <end position="224"/>
    </location>
</feature>
<dbReference type="PROSITE" id="PS50850">
    <property type="entry name" value="MFS"/>
    <property type="match status" value="1"/>
</dbReference>
<dbReference type="InterPro" id="IPR003663">
    <property type="entry name" value="Sugar/inositol_transpt"/>
</dbReference>
<dbReference type="OrthoDB" id="4540492at2759"/>
<keyword evidence="4 5" id="KW-0472">Membrane</keyword>
<accession>A0A0D8XSG1</accession>
<dbReference type="Proteomes" id="UP000053766">
    <property type="component" value="Unassembled WGS sequence"/>
</dbReference>
<feature type="domain" description="Major facilitator superfamily (MFS) profile" evidence="6">
    <location>
        <begin position="32"/>
        <end position="433"/>
    </location>
</feature>
<dbReference type="InterPro" id="IPR005829">
    <property type="entry name" value="Sugar_transporter_CS"/>
</dbReference>
<feature type="transmembrane region" description="Helical" evidence="5">
    <location>
        <begin position="172"/>
        <end position="192"/>
    </location>
</feature>
<dbReference type="PROSITE" id="PS00216">
    <property type="entry name" value="SUGAR_TRANSPORT_1"/>
    <property type="match status" value="1"/>
</dbReference>
<keyword evidence="3 5" id="KW-1133">Transmembrane helix</keyword>
<keyword evidence="2 5" id="KW-0812">Transmembrane</keyword>
<dbReference type="Gene3D" id="1.20.1250.20">
    <property type="entry name" value="MFS general substrate transporter like domains"/>
    <property type="match status" value="1"/>
</dbReference>
<feature type="transmembrane region" description="Helical" evidence="5">
    <location>
        <begin position="112"/>
        <end position="133"/>
    </location>
</feature>
<dbReference type="PRINTS" id="PR00171">
    <property type="entry name" value="SUGRTRNSPORT"/>
</dbReference>
<feature type="transmembrane region" description="Helical" evidence="5">
    <location>
        <begin position="26"/>
        <end position="48"/>
    </location>
</feature>
<dbReference type="SUPFAM" id="SSF103473">
    <property type="entry name" value="MFS general substrate transporter"/>
    <property type="match status" value="1"/>
</dbReference>
<dbReference type="AlphaFoldDB" id="A0A0D8XSG1"/>
<protein>
    <submittedName>
        <fullName evidence="7">Transporter, major facilitator family protein</fullName>
    </submittedName>
</protein>
<evidence type="ECO:0000256" key="1">
    <source>
        <dbReference type="ARBA" id="ARBA00004141"/>
    </source>
</evidence>
<evidence type="ECO:0000256" key="2">
    <source>
        <dbReference type="ARBA" id="ARBA00022692"/>
    </source>
</evidence>
<feature type="transmembrane region" description="Helical" evidence="5">
    <location>
        <begin position="81"/>
        <end position="100"/>
    </location>
</feature>
<evidence type="ECO:0000313" key="7">
    <source>
        <dbReference type="EMBL" id="KJH46722.1"/>
    </source>
</evidence>
<dbReference type="PANTHER" id="PTHR23503:SF96">
    <property type="entry name" value="MAJOR FACILITATOR SUPERFAMILY (MFS) PROFILE DOMAIN-CONTAINING PROTEIN"/>
    <property type="match status" value="1"/>
</dbReference>
<evidence type="ECO:0000256" key="4">
    <source>
        <dbReference type="ARBA" id="ARBA00023136"/>
    </source>
</evidence>